<proteinExistence type="predicted"/>
<dbReference type="Pfam" id="PF00069">
    <property type="entry name" value="Pkinase"/>
    <property type="match status" value="1"/>
</dbReference>
<keyword evidence="4" id="KW-0418">Kinase</keyword>
<gene>
    <name evidence="4" type="ORF">NIES80_39690</name>
</gene>
<keyword evidence="1" id="KW-0547">Nucleotide-binding</keyword>
<dbReference type="InterPro" id="IPR000719">
    <property type="entry name" value="Prot_kinase_dom"/>
</dbReference>
<dbReference type="PROSITE" id="PS00108">
    <property type="entry name" value="PROTEIN_KINASE_ST"/>
    <property type="match status" value="1"/>
</dbReference>
<keyword evidence="2" id="KW-0067">ATP-binding</keyword>
<dbReference type="AlphaFoldDB" id="A0A480AIL2"/>
<dbReference type="Gene3D" id="1.10.510.10">
    <property type="entry name" value="Transferase(Phosphotransferase) domain 1"/>
    <property type="match status" value="1"/>
</dbReference>
<dbReference type="PROSITE" id="PS50011">
    <property type="entry name" value="PROTEIN_KINASE_DOM"/>
    <property type="match status" value="1"/>
</dbReference>
<name>A0A480AIL2_9CYAN</name>
<sequence>MSHYPLPITHYPLPITNYQLLIMSLCINPVCPQPNHPDNDENRFCQSCGSQLELIGRYRVLRLLSDQTGFGKIYEAYQQDRPKILKVLKQELTNDPKAVSLFQQEFNVLKQLNHPGIPAAEDYFPYQTRNNLILHCLIMEKIAGPNLEEWLKQQQNRPISQVQAIAWLKQLLEIIALVHNQQYLHRDIKPSNIMIRPDGQLVLIDFGTAREITKTYLASGGMTAISSSGYSPLEQMRGQAIPPSDFFALGRTFVFLLTGYQPGELYDPNLDILKWRHHANHISPLLLDLIDWLMSTQVNQRPRNTQEIYQRLAEIEDQLSQNTSATVNISRTEKTAIINQTTTNNTLIPPQEPPEKLPLLSWFTALVVSLLLLWWVALGFKDNKFVALPADYGQAPVKKGKVDYFPYEEGKDSQGRVAEFNIAVLSVEYKWQLGSTYQIKYNDQTITIDSLKSNLEQEGIQTIMENPSEIISVGTASCEGNIIAEQSRALERSQQIQLLVKKIFSNIPSIKGYRLLNLGQFQRKDCQANQDSTAYQRSIIIIGVKKQAAGVILDEALRDRLEKKPFADFKLEDYSLGSPDKFKTIPSNLGATPRG</sequence>
<evidence type="ECO:0000313" key="4">
    <source>
        <dbReference type="EMBL" id="GCL44242.1"/>
    </source>
</evidence>
<keyword evidence="4" id="KW-0723">Serine/threonine-protein kinase</keyword>
<evidence type="ECO:0000256" key="1">
    <source>
        <dbReference type="ARBA" id="ARBA00022741"/>
    </source>
</evidence>
<dbReference type="PANTHER" id="PTHR24363">
    <property type="entry name" value="SERINE/THREONINE PROTEIN KINASE"/>
    <property type="match status" value="1"/>
</dbReference>
<reference evidence="5" key="1">
    <citation type="submission" date="2019-02" db="EMBL/GenBank/DDBJ databases">
        <title>Draft genome sequence of Dolichospermum planctonicum NIES-80.</title>
        <authorList>
            <person name="Yamaguchi H."/>
            <person name="Suzuki S."/>
            <person name="Kawachi M."/>
        </authorList>
    </citation>
    <scope>NUCLEOTIDE SEQUENCE [LARGE SCALE GENOMIC DNA]</scope>
    <source>
        <strain evidence="5">NIES-80</strain>
    </source>
</reference>
<dbReference type="InterPro" id="IPR008271">
    <property type="entry name" value="Ser/Thr_kinase_AS"/>
</dbReference>
<dbReference type="SMART" id="SM00220">
    <property type="entry name" value="S_TKc"/>
    <property type="match status" value="1"/>
</dbReference>
<evidence type="ECO:0000256" key="2">
    <source>
        <dbReference type="ARBA" id="ARBA00022840"/>
    </source>
</evidence>
<dbReference type="Gene3D" id="3.30.200.20">
    <property type="entry name" value="Phosphorylase Kinase, domain 1"/>
    <property type="match status" value="1"/>
</dbReference>
<dbReference type="SUPFAM" id="SSF56112">
    <property type="entry name" value="Protein kinase-like (PK-like)"/>
    <property type="match status" value="1"/>
</dbReference>
<dbReference type="GO" id="GO:0004674">
    <property type="term" value="F:protein serine/threonine kinase activity"/>
    <property type="evidence" value="ECO:0007669"/>
    <property type="project" value="UniProtKB-KW"/>
</dbReference>
<keyword evidence="4" id="KW-0808">Transferase</keyword>
<dbReference type="InterPro" id="IPR011009">
    <property type="entry name" value="Kinase-like_dom_sf"/>
</dbReference>
<dbReference type="GO" id="GO:0005524">
    <property type="term" value="F:ATP binding"/>
    <property type="evidence" value="ECO:0007669"/>
    <property type="project" value="UniProtKB-KW"/>
</dbReference>
<organism evidence="4 5">
    <name type="scientific">Dolichospermum planctonicum</name>
    <dbReference type="NCBI Taxonomy" id="136072"/>
    <lineage>
        <taxon>Bacteria</taxon>
        <taxon>Bacillati</taxon>
        <taxon>Cyanobacteriota</taxon>
        <taxon>Cyanophyceae</taxon>
        <taxon>Nostocales</taxon>
        <taxon>Aphanizomenonaceae</taxon>
        <taxon>Dolichospermum</taxon>
    </lineage>
</organism>
<dbReference type="CDD" id="cd14014">
    <property type="entry name" value="STKc_PknB_like"/>
    <property type="match status" value="1"/>
</dbReference>
<evidence type="ECO:0000313" key="5">
    <source>
        <dbReference type="Proteomes" id="UP000299367"/>
    </source>
</evidence>
<feature type="domain" description="Protein kinase" evidence="3">
    <location>
        <begin position="59"/>
        <end position="312"/>
    </location>
</feature>
<accession>A0A480AIL2</accession>
<evidence type="ECO:0000259" key="3">
    <source>
        <dbReference type="PROSITE" id="PS50011"/>
    </source>
</evidence>
<dbReference type="NCBIfam" id="NF045510">
    <property type="entry name" value="4Cys_prefix_kin"/>
    <property type="match status" value="1"/>
</dbReference>
<dbReference type="PANTHER" id="PTHR24363:SF7">
    <property type="entry name" value="SERINE_THREONINE-PROTEIN KINASE-LIKE PROTEIN E"/>
    <property type="match status" value="1"/>
</dbReference>
<comment type="caution">
    <text evidence="4">The sequence shown here is derived from an EMBL/GenBank/DDBJ whole genome shotgun (WGS) entry which is preliminary data.</text>
</comment>
<protein>
    <submittedName>
        <fullName evidence="4">Serine/threonine protein kinase</fullName>
    </submittedName>
</protein>
<dbReference type="Proteomes" id="UP000299367">
    <property type="component" value="Unassembled WGS sequence"/>
</dbReference>
<dbReference type="EMBL" id="BJCF01000084">
    <property type="protein sequence ID" value="GCL44242.1"/>
    <property type="molecule type" value="Genomic_DNA"/>
</dbReference>